<dbReference type="InterPro" id="IPR000792">
    <property type="entry name" value="Tscrpt_reg_LuxR_C"/>
</dbReference>
<evidence type="ECO:0000259" key="4">
    <source>
        <dbReference type="PROSITE" id="PS50043"/>
    </source>
</evidence>
<evidence type="ECO:0000256" key="2">
    <source>
        <dbReference type="ARBA" id="ARBA00023125"/>
    </source>
</evidence>
<keyword evidence="2" id="KW-0238">DNA-binding</keyword>
<dbReference type="Gene3D" id="1.10.10.10">
    <property type="entry name" value="Winged helix-like DNA-binding domain superfamily/Winged helix DNA-binding domain"/>
    <property type="match status" value="1"/>
</dbReference>
<dbReference type="SMART" id="SM00421">
    <property type="entry name" value="HTH_LUXR"/>
    <property type="match status" value="1"/>
</dbReference>
<dbReference type="RefSeq" id="WP_131345539.1">
    <property type="nucleotide sequence ID" value="NZ_SJJZ01000004.1"/>
</dbReference>
<dbReference type="PANTHER" id="PTHR44688:SF16">
    <property type="entry name" value="DNA-BINDING TRANSCRIPTIONAL ACTIVATOR DEVR_DOSR"/>
    <property type="match status" value="1"/>
</dbReference>
<dbReference type="PROSITE" id="PS50043">
    <property type="entry name" value="HTH_LUXR_2"/>
    <property type="match status" value="1"/>
</dbReference>
<comment type="caution">
    <text evidence="5">The sequence shown here is derived from an EMBL/GenBank/DDBJ whole genome shotgun (WGS) entry which is preliminary data.</text>
</comment>
<gene>
    <name evidence="5" type="ORF">E0H45_35265</name>
</gene>
<dbReference type="InterPro" id="IPR041617">
    <property type="entry name" value="TPR_MalT"/>
</dbReference>
<dbReference type="Pfam" id="PF00196">
    <property type="entry name" value="GerE"/>
    <property type="match status" value="1"/>
</dbReference>
<evidence type="ECO:0000313" key="5">
    <source>
        <dbReference type="EMBL" id="TCC04332.1"/>
    </source>
</evidence>
<name>A0A4R0H733_9ACTN</name>
<dbReference type="SUPFAM" id="SSF46894">
    <property type="entry name" value="C-terminal effector domain of the bipartite response regulators"/>
    <property type="match status" value="1"/>
</dbReference>
<organism evidence="5 6">
    <name type="scientific">Kribbella soli</name>
    <dbReference type="NCBI Taxonomy" id="1124743"/>
    <lineage>
        <taxon>Bacteria</taxon>
        <taxon>Bacillati</taxon>
        <taxon>Actinomycetota</taxon>
        <taxon>Actinomycetes</taxon>
        <taxon>Propionibacteriales</taxon>
        <taxon>Kribbellaceae</taxon>
        <taxon>Kribbella</taxon>
    </lineage>
</organism>
<dbReference type="GO" id="GO:0003677">
    <property type="term" value="F:DNA binding"/>
    <property type="evidence" value="ECO:0007669"/>
    <property type="project" value="UniProtKB-KW"/>
</dbReference>
<dbReference type="Pfam" id="PF17874">
    <property type="entry name" value="TPR_MalT"/>
    <property type="match status" value="1"/>
</dbReference>
<dbReference type="InterPro" id="IPR027417">
    <property type="entry name" value="P-loop_NTPase"/>
</dbReference>
<feature type="domain" description="HTH luxR-type" evidence="4">
    <location>
        <begin position="793"/>
        <end position="858"/>
    </location>
</feature>
<dbReference type="PANTHER" id="PTHR44688">
    <property type="entry name" value="DNA-BINDING TRANSCRIPTIONAL ACTIVATOR DEVR_DOSR"/>
    <property type="match status" value="1"/>
</dbReference>
<dbReference type="InterPro" id="IPR036388">
    <property type="entry name" value="WH-like_DNA-bd_sf"/>
</dbReference>
<reference evidence="5 6" key="1">
    <citation type="submission" date="2019-02" db="EMBL/GenBank/DDBJ databases">
        <title>Kribbella capetownensis sp. nov. and Kribbella speibonae sp. nov., isolated from soil.</title>
        <authorList>
            <person name="Curtis S.M."/>
            <person name="Norton I."/>
            <person name="Everest G.J."/>
            <person name="Meyers P.R."/>
        </authorList>
    </citation>
    <scope>NUCLEOTIDE SEQUENCE [LARGE SCALE GENOMIC DNA]</scope>
    <source>
        <strain evidence="5 6">KCTC 29219</strain>
    </source>
</reference>
<dbReference type="Gene3D" id="1.25.40.10">
    <property type="entry name" value="Tetratricopeptide repeat domain"/>
    <property type="match status" value="1"/>
</dbReference>
<dbReference type="PRINTS" id="PR00038">
    <property type="entry name" value="HTHLUXR"/>
</dbReference>
<dbReference type="OrthoDB" id="134985at2"/>
<dbReference type="Gene3D" id="3.40.50.300">
    <property type="entry name" value="P-loop containing nucleotide triphosphate hydrolases"/>
    <property type="match status" value="1"/>
</dbReference>
<dbReference type="CDD" id="cd06170">
    <property type="entry name" value="LuxR_C_like"/>
    <property type="match status" value="1"/>
</dbReference>
<sequence length="860" mass="93579">MPTTVLATKLFPPARRSGLVARPWLVERLDSTLEPGHRLALVSAPAGFGKTTLVAEWAAGHERVGWLSLDDGDNELPRFLAHLWAALPGIQVAPPAADVPTTAALTALVNDYASRPDTQSVLVLDDYHVIEALDVHEAVAFLLDHLPDQLHLVVATRADPPFPLARLRGRGQLTEIRVDDLRFAAAEAGAFLNDVMGLQLAADDVLALEGRTEGWVAGLQLAALSLRGVSEVAGFIDAFTGSHRFVIDYLADEVLARQPAPVRDFLLRTAVLDRLTGSLCDAVTGQRGSDRVLDELDRGNVFLVALDAGRTWYRYHHLFHDVLRARLLAERPEELPRLHRAASEWYVEQQMAPDAVRHALAAGDHERAAFLIEEALPEARRARQDSLLLSWIRSLPESVVRRRPVLCITAAWASMMAGELDRMARWLDDAEAALAAGDPAGTWADTEDLRTAPALILVYRAALAQARGDVAATVLCAERALELAGPDDHFVLGAAGGFVALAAWAAGDVEQALTTFATAVRSLQASGSLTDVQDSAVVIGDLWMAAGRPSRARQTFEQALAAATRDGEPYPRVTADLHVGLAELDRELDDLAGAEAHLETSRTLAEHGSITENRHRWSVAMAQVQVARGDVAAALRLLDDAEGLYRRGTYPEIRPIAAMRARVHLAAGDLVAAGAWATGISDTVSYLHEYEQLTLARLLIHRGDDVLGLLDRLRGDASRRAGSLLEIDVLRALALHVRGERSDALAALRQALAAAPEPERYVRLFLDEGAPMRALLQDAAPDEPLVRRLLKAPTALPDPLTERELDVLRLLDTELTGPEIARRLYVSLNTLRTHTKRIFTKLGATNRSGAVRRARERGLL</sequence>
<dbReference type="InterPro" id="IPR059106">
    <property type="entry name" value="WHD_MalT"/>
</dbReference>
<keyword evidence="1" id="KW-0805">Transcription regulation</keyword>
<dbReference type="InterPro" id="IPR011990">
    <property type="entry name" value="TPR-like_helical_dom_sf"/>
</dbReference>
<protein>
    <submittedName>
        <fullName evidence="5">Helix-turn-helix transcriptional regulator</fullName>
    </submittedName>
</protein>
<dbReference type="Pfam" id="PF25873">
    <property type="entry name" value="WHD_MalT"/>
    <property type="match status" value="1"/>
</dbReference>
<dbReference type="SUPFAM" id="SSF48452">
    <property type="entry name" value="TPR-like"/>
    <property type="match status" value="1"/>
</dbReference>
<proteinExistence type="predicted"/>
<keyword evidence="6" id="KW-1185">Reference proteome</keyword>
<dbReference type="InterPro" id="IPR016032">
    <property type="entry name" value="Sig_transdc_resp-reg_C-effctor"/>
</dbReference>
<dbReference type="EMBL" id="SJJZ01000004">
    <property type="protein sequence ID" value="TCC04332.1"/>
    <property type="molecule type" value="Genomic_DNA"/>
</dbReference>
<dbReference type="AlphaFoldDB" id="A0A4R0H733"/>
<keyword evidence="3" id="KW-0804">Transcription</keyword>
<evidence type="ECO:0000256" key="3">
    <source>
        <dbReference type="ARBA" id="ARBA00023163"/>
    </source>
</evidence>
<evidence type="ECO:0000313" key="6">
    <source>
        <dbReference type="Proteomes" id="UP000292346"/>
    </source>
</evidence>
<dbReference type="SUPFAM" id="SSF52540">
    <property type="entry name" value="P-loop containing nucleoside triphosphate hydrolases"/>
    <property type="match status" value="1"/>
</dbReference>
<dbReference type="Proteomes" id="UP000292346">
    <property type="component" value="Unassembled WGS sequence"/>
</dbReference>
<accession>A0A4R0H733</accession>
<evidence type="ECO:0000256" key="1">
    <source>
        <dbReference type="ARBA" id="ARBA00023015"/>
    </source>
</evidence>
<dbReference type="GO" id="GO:0006355">
    <property type="term" value="P:regulation of DNA-templated transcription"/>
    <property type="evidence" value="ECO:0007669"/>
    <property type="project" value="InterPro"/>
</dbReference>